<dbReference type="PANTHER" id="PTHR43685">
    <property type="entry name" value="GLYCOSYLTRANSFERASE"/>
    <property type="match status" value="1"/>
</dbReference>
<sequence>MPFFTLVMPVYNQADHLDSALSCVYQQTLQDYEFIVVDGGSSDGSLERLAREEAQGRLHLIEAAADTPVQEACNQGARLASGRWLVFFDPQDLLLFDHLSGFADAIAAHPHLSLFVNGHQRMEGHRRVPRASCAVRGVLTRQQALAAFARCDYLHVNGGCFRREWFLELGGFPAVQPARGAAACFWLRTLCALEAMHYDDTVTSLWVVTPEGRRSCTSIPEGPHPCVALQPQLEPGLARCERHYLRAAINRQILDWAVDKKRQGQRVTRDLANLRMAALRPRHLYQALTLLMPRPAFVKLSRG</sequence>
<dbReference type="EMBL" id="CP021435">
    <property type="protein sequence ID" value="ATJ82695.1"/>
    <property type="molecule type" value="Genomic_DNA"/>
</dbReference>
<dbReference type="AlphaFoldDB" id="A0A291P743"/>
<dbReference type="OrthoDB" id="9801954at2"/>
<dbReference type="SUPFAM" id="SSF53448">
    <property type="entry name" value="Nucleotide-diphospho-sugar transferases"/>
    <property type="match status" value="1"/>
</dbReference>
<gene>
    <name evidence="2" type="ORF">BEI_1708</name>
</gene>
<evidence type="ECO:0000259" key="1">
    <source>
        <dbReference type="Pfam" id="PF00535"/>
    </source>
</evidence>
<dbReference type="KEGG" id="hbe:BEI_1708"/>
<evidence type="ECO:0000313" key="2">
    <source>
        <dbReference type="EMBL" id="ATJ82695.1"/>
    </source>
</evidence>
<accession>A0A291P743</accession>
<keyword evidence="3" id="KW-1185">Reference proteome</keyword>
<dbReference type="Gene3D" id="3.90.550.10">
    <property type="entry name" value="Spore Coat Polysaccharide Biosynthesis Protein SpsA, Chain A"/>
    <property type="match status" value="1"/>
</dbReference>
<dbReference type="PANTHER" id="PTHR43685:SF2">
    <property type="entry name" value="GLYCOSYLTRANSFERASE 2-LIKE DOMAIN-CONTAINING PROTEIN"/>
    <property type="match status" value="1"/>
</dbReference>
<protein>
    <recommendedName>
        <fullName evidence="1">Glycosyltransferase 2-like domain-containing protein</fullName>
    </recommendedName>
</protein>
<name>A0A291P743_9GAMM</name>
<reference evidence="2 3" key="1">
    <citation type="journal article" date="2017" name="Sci. Rep.">
        <title>Revealing the Saline Adaptation Strategies of the Halophilic Bacterium Halomonas beimenensis through High-throughput Omics and Transposon Mutagenesis Approaches.</title>
        <authorList>
            <person name="Chen Y.H."/>
            <person name="Lin S.S."/>
            <person name="Shyu Y.T."/>
        </authorList>
    </citation>
    <scope>NUCLEOTIDE SEQUENCE [LARGE SCALE GENOMIC DNA]</scope>
    <source>
        <strain evidence="2 3">NTU-111</strain>
    </source>
</reference>
<dbReference type="InterPro" id="IPR001173">
    <property type="entry name" value="Glyco_trans_2-like"/>
</dbReference>
<proteinExistence type="predicted"/>
<evidence type="ECO:0000313" key="3">
    <source>
        <dbReference type="Proteomes" id="UP000219993"/>
    </source>
</evidence>
<dbReference type="InterPro" id="IPR029044">
    <property type="entry name" value="Nucleotide-diphossugar_trans"/>
</dbReference>
<feature type="domain" description="Glycosyltransferase 2-like" evidence="1">
    <location>
        <begin position="6"/>
        <end position="132"/>
    </location>
</feature>
<dbReference type="Pfam" id="PF00535">
    <property type="entry name" value="Glycos_transf_2"/>
    <property type="match status" value="1"/>
</dbReference>
<dbReference type="RefSeq" id="WP_097789100.1">
    <property type="nucleotide sequence ID" value="NZ_BAAADT010000002.1"/>
</dbReference>
<organism evidence="2 3">
    <name type="scientific">Halomonas beimenensis</name>
    <dbReference type="NCBI Taxonomy" id="475662"/>
    <lineage>
        <taxon>Bacteria</taxon>
        <taxon>Pseudomonadati</taxon>
        <taxon>Pseudomonadota</taxon>
        <taxon>Gammaproteobacteria</taxon>
        <taxon>Oceanospirillales</taxon>
        <taxon>Halomonadaceae</taxon>
        <taxon>Halomonas</taxon>
    </lineage>
</organism>
<dbReference type="InterPro" id="IPR050834">
    <property type="entry name" value="Glycosyltransf_2"/>
</dbReference>
<dbReference type="GO" id="GO:0044010">
    <property type="term" value="P:single-species biofilm formation"/>
    <property type="evidence" value="ECO:0007669"/>
    <property type="project" value="TreeGrafter"/>
</dbReference>
<dbReference type="Proteomes" id="UP000219993">
    <property type="component" value="Chromosome"/>
</dbReference>